<evidence type="ECO:0000256" key="2">
    <source>
        <dbReference type="ARBA" id="ARBA00022553"/>
    </source>
</evidence>
<dbReference type="Gene3D" id="3.30.1520.10">
    <property type="entry name" value="Phox-like domain"/>
    <property type="match status" value="1"/>
</dbReference>
<feature type="region of interest" description="Disordered" evidence="9">
    <location>
        <begin position="1302"/>
        <end position="1332"/>
    </location>
</feature>
<dbReference type="GO" id="GO:0006914">
    <property type="term" value="P:autophagy"/>
    <property type="evidence" value="ECO:0007669"/>
    <property type="project" value="UniProtKB-KW"/>
</dbReference>
<feature type="region of interest" description="Disordered" evidence="9">
    <location>
        <begin position="958"/>
        <end position="984"/>
    </location>
</feature>
<evidence type="ECO:0000256" key="1">
    <source>
        <dbReference type="ARBA" id="ARBA00004603"/>
    </source>
</evidence>
<dbReference type="SUPFAM" id="SSF64268">
    <property type="entry name" value="PX domain"/>
    <property type="match status" value="1"/>
</dbReference>
<name>A0AAV1HST3_9CHLO</name>
<dbReference type="Pfam" id="PF13901">
    <property type="entry name" value="RH_dom"/>
    <property type="match status" value="1"/>
</dbReference>
<dbReference type="InterPro" id="IPR051366">
    <property type="entry name" value="DEF8"/>
</dbReference>
<feature type="compositionally biased region" description="Low complexity" evidence="9">
    <location>
        <begin position="1307"/>
        <end position="1332"/>
    </location>
</feature>
<evidence type="ECO:0000256" key="9">
    <source>
        <dbReference type="SAM" id="MobiDB-lite"/>
    </source>
</evidence>
<keyword evidence="8" id="KW-0072">Autophagy</keyword>
<keyword evidence="6" id="KW-0863">Zinc-finger</keyword>
<feature type="compositionally biased region" description="Polar residues" evidence="9">
    <location>
        <begin position="392"/>
        <end position="407"/>
    </location>
</feature>
<evidence type="ECO:0000256" key="7">
    <source>
        <dbReference type="ARBA" id="ARBA00022833"/>
    </source>
</evidence>
<dbReference type="Gene3D" id="1.20.58.900">
    <property type="match status" value="1"/>
</dbReference>
<dbReference type="Pfam" id="PF02759">
    <property type="entry name" value="RUN"/>
    <property type="match status" value="1"/>
</dbReference>
<organism evidence="12 13">
    <name type="scientific">Coccomyxa viridis</name>
    <dbReference type="NCBI Taxonomy" id="1274662"/>
    <lineage>
        <taxon>Eukaryota</taxon>
        <taxon>Viridiplantae</taxon>
        <taxon>Chlorophyta</taxon>
        <taxon>core chlorophytes</taxon>
        <taxon>Trebouxiophyceae</taxon>
        <taxon>Trebouxiophyceae incertae sedis</taxon>
        <taxon>Coccomyxaceae</taxon>
        <taxon>Coccomyxa</taxon>
    </lineage>
</organism>
<evidence type="ECO:0008006" key="14">
    <source>
        <dbReference type="Google" id="ProtNLM"/>
    </source>
</evidence>
<dbReference type="PROSITE" id="PS50826">
    <property type="entry name" value="RUN"/>
    <property type="match status" value="1"/>
</dbReference>
<feature type="domain" description="PX" evidence="10">
    <location>
        <begin position="1577"/>
        <end position="1699"/>
    </location>
</feature>
<feature type="compositionally biased region" description="Low complexity" evidence="9">
    <location>
        <begin position="501"/>
        <end position="517"/>
    </location>
</feature>
<feature type="compositionally biased region" description="Polar residues" evidence="9">
    <location>
        <begin position="271"/>
        <end position="281"/>
    </location>
</feature>
<dbReference type="Proteomes" id="UP001314263">
    <property type="component" value="Unassembled WGS sequence"/>
</dbReference>
<feature type="region of interest" description="Disordered" evidence="9">
    <location>
        <begin position="1011"/>
        <end position="1074"/>
    </location>
</feature>
<keyword evidence="5" id="KW-0967">Endosome</keyword>
<feature type="compositionally biased region" description="Polar residues" evidence="9">
    <location>
        <begin position="1094"/>
        <end position="1106"/>
    </location>
</feature>
<feature type="region of interest" description="Disordered" evidence="9">
    <location>
        <begin position="268"/>
        <end position="291"/>
    </location>
</feature>
<dbReference type="InterPro" id="IPR037213">
    <property type="entry name" value="Run_dom_sf"/>
</dbReference>
<evidence type="ECO:0000259" key="11">
    <source>
        <dbReference type="PROSITE" id="PS50826"/>
    </source>
</evidence>
<dbReference type="PANTHER" id="PTHR12326">
    <property type="entry name" value="PLECKSTRIN HOMOLOGY DOMAIN CONTAINING PROTEIN"/>
    <property type="match status" value="1"/>
</dbReference>
<evidence type="ECO:0000256" key="5">
    <source>
        <dbReference type="ARBA" id="ARBA00022753"/>
    </source>
</evidence>
<accession>A0AAV1HST3</accession>
<proteinExistence type="predicted"/>
<dbReference type="GO" id="GO:0005770">
    <property type="term" value="C:late endosome"/>
    <property type="evidence" value="ECO:0007669"/>
    <property type="project" value="UniProtKB-SubCell"/>
</dbReference>
<dbReference type="InterPro" id="IPR025258">
    <property type="entry name" value="RH_dom"/>
</dbReference>
<dbReference type="InterPro" id="IPR004012">
    <property type="entry name" value="Run_dom"/>
</dbReference>
<feature type="compositionally biased region" description="Low complexity" evidence="9">
    <location>
        <begin position="1046"/>
        <end position="1064"/>
    </location>
</feature>
<comment type="caution">
    <text evidence="12">The sequence shown here is derived from an EMBL/GenBank/DDBJ whole genome shotgun (WGS) entry which is preliminary data.</text>
</comment>
<feature type="region of interest" description="Disordered" evidence="9">
    <location>
        <begin position="1089"/>
        <end position="1287"/>
    </location>
</feature>
<keyword evidence="3" id="KW-0479">Metal-binding</keyword>
<feature type="compositionally biased region" description="Polar residues" evidence="9">
    <location>
        <begin position="416"/>
        <end position="438"/>
    </location>
</feature>
<feature type="region of interest" description="Disordered" evidence="9">
    <location>
        <begin position="498"/>
        <end position="525"/>
    </location>
</feature>
<comment type="subcellular location">
    <subcellularLocation>
        <location evidence="1">Late endosome</location>
    </subcellularLocation>
</comment>
<evidence type="ECO:0000256" key="8">
    <source>
        <dbReference type="ARBA" id="ARBA00023006"/>
    </source>
</evidence>
<keyword evidence="2" id="KW-0597">Phosphoprotein</keyword>
<dbReference type="GO" id="GO:0008270">
    <property type="term" value="F:zinc ion binding"/>
    <property type="evidence" value="ECO:0007669"/>
    <property type="project" value="UniProtKB-KW"/>
</dbReference>
<dbReference type="EMBL" id="CAUYUE010000002">
    <property type="protein sequence ID" value="CAK0740664.1"/>
    <property type="molecule type" value="Genomic_DNA"/>
</dbReference>
<sequence length="1969" mass="204308">MNLDAIHAAVDECIAQLKTGTISAETHRERLTNNIIQALEDGLVGNRALRSATLWPVVLAMEKAFPVLMSPAADAVRRVASSEHLTDALLAFMWVQKAAEDGSLPFLISKVRTQPQVYTAYLKMAPLRDRAMSAELEAAVLPLKGAAIFTSAAAPDDIPAAKVAALGPGPEIESRDAAPQHSGTSGTEPSAAAPPSRKVSLPEDTRASTEATLPAAKTGGISESRGAGEDASALIGRQPGAAGLLEGAGSGLSAFWDKHWSHTDITGAASRAQQRPASTQHGLDGPSVTASLSDAGHLSTAGQSQVVEDEEACVKVHITLSEVPSAEAEAGQADQAHARVRLDVLHASSAAPASLPDAAQAEAAQPKAAGFAPVTRLASLGGYIRSQPWKGTGSSSEPASHTDNADPNSRAAENPVTDTGRSPQDPSTAQQPVSNTCASEPDAGRLKVDIQALGADSLGAAGKACSVALVIARPEEHNSAAGKHSKNVSGSLHSLSGLFRASKPSHSPQASPASAHKQVPHVKDGVGSNIEHTAASSSLLPAAEQEEAGGARVAAEHQRARWAALGAGAVSSLYGMVHHAAEAPLAHAGRAVGSLPGLRANMRRSLDHVDLAAEADEAAELAMRIKTAASAVLEVGMEDGVVLGQEHMDTDFLCASLEALLRHGLRPGTPRDAWASYLATTRSAPLDMLHEASKLAPEPRVKGWGLEGVRASAAAHGDAAALQMWIRSSLNDQALGARVHAIANCRPLLEAWYSEAAVLRLEEAAGQIMGLLMGLDAVRFLLLVDPPADSVRAAGGLMGGLRQYLPQPWARQEQNHLSNTSAEQQKHFGAIPARRRSRAAAILEAAEEPRPGAGGLPVQEPGSLEMLSPLSTFLLSPLSSLDLSAEPLSPNTTAALQALRERQPPLVTDSRGSRLDSAHAPADGQGAEGDSVLPSVLDDILTSPDVGLLSPEHMLASMPYDEREPPPWKPLRIPRAADSPIEPQEKSAVLSTLLSASNGATSAGPAALARAAQSGVKGKETAMQPRANAQHSPGASQTSFMKDAGSHASAGHSSEAQQHSQAGSDSASMQGARSQEGDFFRLLDSQRPAPRASLQDSDLQQLPRSFSTREKVRTPAPSAALSEGSDEGQDASSKAAAARQEEDAAPCIAVEAERQQCLANAPPAGDGSASRQQVSESFAAQGEAATRLQEPETPDGLQAHADPSSSTEVPALAQLSSGAGPAPDGPDLGSSTDPAPAAQDTSGSPRKHTASESQAHEASEPQHISQAAVAPSSRHVGTPGLLGGAASSDLSYTQLTALLGSAEAQEGSLSSLDSSSPPSTPSSSGGAGADMAGSHALAEALVMQAEAAAAALPEEPPGSLSPAGVELDALAASQPEQGQVALPGLLDSAASEGDLAGTLEQARDEQRLGQLSDAHAAKDLTSDMHRLAALTGRHGGPVTDAEHHDHLQRLAKLSGAARGPPDDSQEEATQAPERLPADVQHLLAGAAPSPERLADSAASDPDVAHLLLEAAMEANLELARDAETDASMLEDMNEVLMLDMENSGGYARGSPEAGARFTFADRGGSALTNDSLDAAAQIAEARVVSAATKEEGGSEYTLYRVEVTPTDGGDAWSVQHRFKDFMALRAALTALMGSGNLPGCWNDVSKARSVTGRHRLAPEVVAARRAMLDRCLVSVVQGPAPFNRAPPLLAFLAPPESHWQASGRPTAPGRRPAAGQAGAEGTQPPGSGSSASSSRDTGPKYGSLVRLLTEEPPRLAEADLMKLQRGMCAACRNPLPPAAKQSGFLGGRSANTGPRKCAYNGRLYCHECHRGDAAELPARVLHHWDFAPQPVSAMAADYLASISDRPLLCIGAVNPGLYARVPLLARAQDQRQRACKALTAARASVEGAQRARRLMAAAGMRRYLLESPDFWAMRELRELSKGAFSQLPAWLETVAQKAAQLATSALLTAAQEQHQQQGRSQQYSRQIQK</sequence>
<feature type="region of interest" description="Disordered" evidence="9">
    <location>
        <begin position="901"/>
        <end position="930"/>
    </location>
</feature>
<feature type="compositionally biased region" description="Polar residues" evidence="9">
    <location>
        <begin position="1027"/>
        <end position="1040"/>
    </location>
</feature>
<feature type="compositionally biased region" description="Low complexity" evidence="9">
    <location>
        <begin position="1703"/>
        <end position="1734"/>
    </location>
</feature>
<dbReference type="InterPro" id="IPR001683">
    <property type="entry name" value="PX_dom"/>
</dbReference>
<evidence type="ECO:0000313" key="12">
    <source>
        <dbReference type="EMBL" id="CAK0740664.1"/>
    </source>
</evidence>
<feature type="region of interest" description="Disordered" evidence="9">
    <location>
        <begin position="169"/>
        <end position="230"/>
    </location>
</feature>
<feature type="region of interest" description="Disordered" evidence="9">
    <location>
        <begin position="1698"/>
        <end position="1741"/>
    </location>
</feature>
<dbReference type="SMART" id="SM00593">
    <property type="entry name" value="RUN"/>
    <property type="match status" value="1"/>
</dbReference>
<evidence type="ECO:0000259" key="10">
    <source>
        <dbReference type="PROSITE" id="PS50195"/>
    </source>
</evidence>
<keyword evidence="13" id="KW-1185">Reference proteome</keyword>
<dbReference type="CDD" id="cd17671">
    <property type="entry name" value="RUN"/>
    <property type="match status" value="1"/>
</dbReference>
<keyword evidence="7" id="KW-0862">Zinc</keyword>
<dbReference type="PANTHER" id="PTHR12326:SF3">
    <property type="entry name" value="DIFFERENTIALLY EXPRESSED IN FDCP 8 HOMOLOG"/>
    <property type="match status" value="1"/>
</dbReference>
<dbReference type="SMART" id="SM01175">
    <property type="entry name" value="DUF4206"/>
    <property type="match status" value="1"/>
</dbReference>
<feature type="domain" description="RUN" evidence="11">
    <location>
        <begin position="644"/>
        <end position="787"/>
    </location>
</feature>
<protein>
    <recommendedName>
        <fullName evidence="14">PX domain-containing protein</fullName>
    </recommendedName>
</protein>
<evidence type="ECO:0000256" key="4">
    <source>
        <dbReference type="ARBA" id="ARBA00022737"/>
    </source>
</evidence>
<keyword evidence="4" id="KW-0677">Repeat</keyword>
<feature type="compositionally biased region" description="Polar residues" evidence="9">
    <location>
        <begin position="1169"/>
        <end position="1178"/>
    </location>
</feature>
<dbReference type="PROSITE" id="PS50195">
    <property type="entry name" value="PX"/>
    <property type="match status" value="1"/>
</dbReference>
<feature type="compositionally biased region" description="Low complexity" evidence="9">
    <location>
        <begin position="1215"/>
        <end position="1231"/>
    </location>
</feature>
<feature type="region of interest" description="Disordered" evidence="9">
    <location>
        <begin position="1348"/>
        <end position="1385"/>
    </location>
</feature>
<dbReference type="SUPFAM" id="SSF140741">
    <property type="entry name" value="RUN domain-like"/>
    <property type="match status" value="1"/>
</dbReference>
<feature type="region of interest" description="Disordered" evidence="9">
    <location>
        <begin position="388"/>
        <end position="441"/>
    </location>
</feature>
<evidence type="ECO:0000313" key="13">
    <source>
        <dbReference type="Proteomes" id="UP001314263"/>
    </source>
</evidence>
<gene>
    <name evidence="12" type="ORF">CVIRNUC_001267</name>
</gene>
<reference evidence="12 13" key="1">
    <citation type="submission" date="2023-10" db="EMBL/GenBank/DDBJ databases">
        <authorList>
            <person name="Maclean D."/>
            <person name="Macfadyen A."/>
        </authorList>
    </citation>
    <scope>NUCLEOTIDE SEQUENCE [LARGE SCALE GENOMIC DNA]</scope>
</reference>
<dbReference type="CDD" id="cd06093">
    <property type="entry name" value="PX_domain"/>
    <property type="match status" value="1"/>
</dbReference>
<dbReference type="InterPro" id="IPR036871">
    <property type="entry name" value="PX_dom_sf"/>
</dbReference>
<evidence type="ECO:0000256" key="3">
    <source>
        <dbReference type="ARBA" id="ARBA00022723"/>
    </source>
</evidence>
<evidence type="ECO:0000256" key="6">
    <source>
        <dbReference type="ARBA" id="ARBA00022771"/>
    </source>
</evidence>
<dbReference type="GO" id="GO:0035091">
    <property type="term" value="F:phosphatidylinositol binding"/>
    <property type="evidence" value="ECO:0007669"/>
    <property type="project" value="InterPro"/>
</dbReference>